<name>A0A8C4XJS5_FALTI</name>
<feature type="region of interest" description="Disordered" evidence="1">
    <location>
        <begin position="83"/>
        <end position="106"/>
    </location>
</feature>
<protein>
    <submittedName>
        <fullName evidence="2">Uncharacterized protein</fullName>
    </submittedName>
</protein>
<feature type="compositionally biased region" description="Basic and acidic residues" evidence="1">
    <location>
        <begin position="93"/>
        <end position="102"/>
    </location>
</feature>
<evidence type="ECO:0000256" key="1">
    <source>
        <dbReference type="SAM" id="MobiDB-lite"/>
    </source>
</evidence>
<evidence type="ECO:0000313" key="3">
    <source>
        <dbReference type="Proteomes" id="UP000694562"/>
    </source>
</evidence>
<organism evidence="2 3">
    <name type="scientific">Falco tinnunculus</name>
    <name type="common">Common kestrel</name>
    <dbReference type="NCBI Taxonomy" id="100819"/>
    <lineage>
        <taxon>Eukaryota</taxon>
        <taxon>Metazoa</taxon>
        <taxon>Chordata</taxon>
        <taxon>Craniata</taxon>
        <taxon>Vertebrata</taxon>
        <taxon>Euteleostomi</taxon>
        <taxon>Archelosauria</taxon>
        <taxon>Archosauria</taxon>
        <taxon>Dinosauria</taxon>
        <taxon>Saurischia</taxon>
        <taxon>Theropoda</taxon>
        <taxon>Coelurosauria</taxon>
        <taxon>Aves</taxon>
        <taxon>Neognathae</taxon>
        <taxon>Neoaves</taxon>
        <taxon>Telluraves</taxon>
        <taxon>Australaves</taxon>
        <taxon>Falconiformes</taxon>
        <taxon>Falconidae</taxon>
        <taxon>Falco</taxon>
    </lineage>
</organism>
<reference evidence="2" key="2">
    <citation type="submission" date="2025-09" db="UniProtKB">
        <authorList>
            <consortium name="Ensembl"/>
        </authorList>
    </citation>
    <scope>IDENTIFICATION</scope>
</reference>
<dbReference type="AlphaFoldDB" id="A0A8C4XJS5"/>
<evidence type="ECO:0000313" key="2">
    <source>
        <dbReference type="Ensembl" id="ENSFTIP00000002939.1"/>
    </source>
</evidence>
<feature type="compositionally biased region" description="Polar residues" evidence="1">
    <location>
        <begin position="21"/>
        <end position="44"/>
    </location>
</feature>
<keyword evidence="3" id="KW-1185">Reference proteome</keyword>
<proteinExistence type="predicted"/>
<dbReference type="Ensembl" id="ENSFTIT00000003078.1">
    <property type="protein sequence ID" value="ENSFTIP00000002939.1"/>
    <property type="gene ID" value="ENSFTIG00000002031.1"/>
</dbReference>
<feature type="region of interest" description="Disordered" evidence="1">
    <location>
        <begin position="21"/>
        <end position="51"/>
    </location>
</feature>
<dbReference type="OrthoDB" id="9909831at2759"/>
<sequence length="143" mass="14847">SAPGGRGPSWCLVAQGSVHSSTRAVPTGKTSATTQGSRAPTQTPMAALGSSGAPNPSMVQLLIHIQLSFHILNRSFNESLRDPTSKDACGGQHWEDQVDPKEVGSSPYTPSWGGLSGLFVPASPTALPSGAYMALVLFQALCR</sequence>
<reference evidence="2" key="1">
    <citation type="submission" date="2025-08" db="UniProtKB">
        <authorList>
            <consortium name="Ensembl"/>
        </authorList>
    </citation>
    <scope>IDENTIFICATION</scope>
</reference>
<accession>A0A8C4XJS5</accession>
<dbReference type="Proteomes" id="UP000694562">
    <property type="component" value="Unplaced"/>
</dbReference>